<dbReference type="CDD" id="cd12797">
    <property type="entry name" value="M23_peptidase"/>
    <property type="match status" value="1"/>
</dbReference>
<dbReference type="SUPFAM" id="SSF51261">
    <property type="entry name" value="Duplicated hybrid motif"/>
    <property type="match status" value="1"/>
</dbReference>
<accession>A0A7W6J720</accession>
<keyword evidence="3" id="KW-0479">Metal-binding</keyword>
<gene>
    <name evidence="9" type="ORF">GGR23_002289</name>
</gene>
<keyword evidence="7" id="KW-1133">Transmembrane helix</keyword>
<evidence type="ECO:0000256" key="3">
    <source>
        <dbReference type="ARBA" id="ARBA00022723"/>
    </source>
</evidence>
<feature type="domain" description="M23ase beta-sheet core" evidence="8">
    <location>
        <begin position="505"/>
        <end position="603"/>
    </location>
</feature>
<proteinExistence type="predicted"/>
<dbReference type="PANTHER" id="PTHR21666">
    <property type="entry name" value="PEPTIDASE-RELATED"/>
    <property type="match status" value="1"/>
</dbReference>
<sequence length="648" mass="70354">MVIDPQLKRSLGDAPPILADGRRAPDRREISLRWLAGTFLTGVTSSILMGVALFAALDGRQQLAIPAEAYAKTEAAVKTETTKQGGRLIPATIAPRATDKKILEVATLVKEGDQEVVRRQPFALVKMSLANAPTTQEDYPAFDPLAVMSSDDKEPEVPRAGVIYGSDVESEVSLKTEDFPLSRSEYAFAEPMSADEIEENVRTNGSVLTDGDSQVSALYYVDPQRFAADDEDVALATGITAQVIEQNMSTAEPESVTPQSPEFADDIIAIHRDTAISDAMVEAGYPGDQAKQVEQALSDLRSTPEVEEGDVLRIGLLQKGEKATIIRASVYRDGAHAATVAVDDRQHLVEASEPPMLDAVRTAFDDDAVVTTSDDNLPRVYDGIYRAALSYGMGQSMTSRVIKLLASSVDFQARLRPTDTLQAFFSVDRETGRADANSELLYLHAKFGDADARLYRFQDPEDGSVDYYNEDGKSLKQFLIRKPVPNGIFKSPFGMRRHPILGYMKMHTGVDWAAPSGTPIIAAGDGIVEKAGWDSGGYGNQTLIRHANGYVSSYNHQSAIAKGVKKGVRVHQGQIIGWVGTTGESTGPHLHYEMIVNGTKVDPLKIRLPGGKSLEGPSLARFQEERKRIDALLAKDGKQEQLASNSNG</sequence>
<keyword evidence="4 9" id="KW-0378">Hydrolase</keyword>
<comment type="cofactor">
    <cofactor evidence="1">
        <name>Zn(2+)</name>
        <dbReference type="ChEBI" id="CHEBI:29105"/>
    </cofactor>
</comment>
<evidence type="ECO:0000256" key="6">
    <source>
        <dbReference type="ARBA" id="ARBA00023049"/>
    </source>
</evidence>
<dbReference type="RefSeq" id="WP_183366400.1">
    <property type="nucleotide sequence ID" value="NZ_JACIEZ010000004.1"/>
</dbReference>
<name>A0A7W6J720_9HYPH</name>
<keyword evidence="7" id="KW-0812">Transmembrane</keyword>
<dbReference type="EMBL" id="JACIEZ010000004">
    <property type="protein sequence ID" value="MBB4065088.1"/>
    <property type="molecule type" value="Genomic_DNA"/>
</dbReference>
<reference evidence="9 10" key="1">
    <citation type="submission" date="2020-08" db="EMBL/GenBank/DDBJ databases">
        <title>Genomic Encyclopedia of Type Strains, Phase IV (KMG-IV): sequencing the most valuable type-strain genomes for metagenomic binning, comparative biology and taxonomic classification.</title>
        <authorList>
            <person name="Goeker M."/>
        </authorList>
    </citation>
    <scope>NUCLEOTIDE SEQUENCE [LARGE SCALE GENOMIC DNA]</scope>
    <source>
        <strain evidence="9 10">DSM 29853</strain>
    </source>
</reference>
<keyword evidence="2" id="KW-0645">Protease</keyword>
<dbReference type="Gene3D" id="2.70.70.10">
    <property type="entry name" value="Glucose Permease (Domain IIA)"/>
    <property type="match status" value="1"/>
</dbReference>
<dbReference type="InterPro" id="IPR050570">
    <property type="entry name" value="Cell_wall_metabolism_enzyme"/>
</dbReference>
<dbReference type="PANTHER" id="PTHR21666:SF288">
    <property type="entry name" value="CELL DIVISION PROTEIN YTFB"/>
    <property type="match status" value="1"/>
</dbReference>
<keyword evidence="10" id="KW-1185">Reference proteome</keyword>
<evidence type="ECO:0000256" key="1">
    <source>
        <dbReference type="ARBA" id="ARBA00001947"/>
    </source>
</evidence>
<dbReference type="AlphaFoldDB" id="A0A7W6J720"/>
<dbReference type="GO" id="GO:0006508">
    <property type="term" value="P:proteolysis"/>
    <property type="evidence" value="ECO:0007669"/>
    <property type="project" value="UniProtKB-KW"/>
</dbReference>
<evidence type="ECO:0000259" key="8">
    <source>
        <dbReference type="Pfam" id="PF01551"/>
    </source>
</evidence>
<evidence type="ECO:0000313" key="9">
    <source>
        <dbReference type="EMBL" id="MBB4065088.1"/>
    </source>
</evidence>
<organism evidence="9 10">
    <name type="scientific">Gellertiella hungarica</name>
    <dbReference type="NCBI Taxonomy" id="1572859"/>
    <lineage>
        <taxon>Bacteria</taxon>
        <taxon>Pseudomonadati</taxon>
        <taxon>Pseudomonadota</taxon>
        <taxon>Alphaproteobacteria</taxon>
        <taxon>Hyphomicrobiales</taxon>
        <taxon>Rhizobiaceae</taxon>
        <taxon>Gellertiella</taxon>
    </lineage>
</organism>
<dbReference type="Pfam" id="PF01551">
    <property type="entry name" value="Peptidase_M23"/>
    <property type="match status" value="1"/>
</dbReference>
<protein>
    <submittedName>
        <fullName evidence="9">Murein DD-endopeptidase MepM/ murein hydrolase activator NlpD</fullName>
    </submittedName>
</protein>
<feature type="transmembrane region" description="Helical" evidence="7">
    <location>
        <begin position="32"/>
        <end position="57"/>
    </location>
</feature>
<dbReference type="GO" id="GO:0004222">
    <property type="term" value="F:metalloendopeptidase activity"/>
    <property type="evidence" value="ECO:0007669"/>
    <property type="project" value="TreeGrafter"/>
</dbReference>
<dbReference type="GO" id="GO:0046872">
    <property type="term" value="F:metal ion binding"/>
    <property type="evidence" value="ECO:0007669"/>
    <property type="project" value="UniProtKB-KW"/>
</dbReference>
<dbReference type="Gene3D" id="3.10.450.350">
    <property type="match status" value="1"/>
</dbReference>
<dbReference type="Proteomes" id="UP000528286">
    <property type="component" value="Unassembled WGS sequence"/>
</dbReference>
<evidence type="ECO:0000313" key="10">
    <source>
        <dbReference type="Proteomes" id="UP000528286"/>
    </source>
</evidence>
<keyword evidence="5" id="KW-0862">Zinc</keyword>
<keyword evidence="7" id="KW-0472">Membrane</keyword>
<evidence type="ECO:0000256" key="2">
    <source>
        <dbReference type="ARBA" id="ARBA00022670"/>
    </source>
</evidence>
<keyword evidence="6" id="KW-0482">Metalloprotease</keyword>
<dbReference type="InterPro" id="IPR016047">
    <property type="entry name" value="M23ase_b-sheet_dom"/>
</dbReference>
<evidence type="ECO:0000256" key="4">
    <source>
        <dbReference type="ARBA" id="ARBA00022801"/>
    </source>
</evidence>
<comment type="caution">
    <text evidence="9">The sequence shown here is derived from an EMBL/GenBank/DDBJ whole genome shotgun (WGS) entry which is preliminary data.</text>
</comment>
<dbReference type="InterPro" id="IPR011055">
    <property type="entry name" value="Dup_hybrid_motif"/>
</dbReference>
<evidence type="ECO:0000256" key="5">
    <source>
        <dbReference type="ARBA" id="ARBA00022833"/>
    </source>
</evidence>
<evidence type="ECO:0000256" key="7">
    <source>
        <dbReference type="SAM" id="Phobius"/>
    </source>
</evidence>